<evidence type="ECO:0000313" key="2">
    <source>
        <dbReference type="EMBL" id="KAK3287973.1"/>
    </source>
</evidence>
<evidence type="ECO:0000256" key="1">
    <source>
        <dbReference type="SAM" id="MobiDB-lite"/>
    </source>
</evidence>
<dbReference type="AlphaFoldDB" id="A0AAE0LJY6"/>
<evidence type="ECO:0000313" key="3">
    <source>
        <dbReference type="Proteomes" id="UP001190700"/>
    </source>
</evidence>
<organism evidence="2 3">
    <name type="scientific">Cymbomonas tetramitiformis</name>
    <dbReference type="NCBI Taxonomy" id="36881"/>
    <lineage>
        <taxon>Eukaryota</taxon>
        <taxon>Viridiplantae</taxon>
        <taxon>Chlorophyta</taxon>
        <taxon>Pyramimonadophyceae</taxon>
        <taxon>Pyramimonadales</taxon>
        <taxon>Pyramimonadaceae</taxon>
        <taxon>Cymbomonas</taxon>
    </lineage>
</organism>
<gene>
    <name evidence="2" type="ORF">CYMTET_4527</name>
</gene>
<accession>A0AAE0LJY6</accession>
<name>A0AAE0LJY6_9CHLO</name>
<protein>
    <submittedName>
        <fullName evidence="2">Uncharacterized protein</fullName>
    </submittedName>
</protein>
<sequence>MHVPVCITKVQAFCRDASVLIDARYLLWCVGVFALLSERMSFAMMPPPPPGDGSGAGLGGRSTEVPEPPGTSDDGDIRGIFFSADISSIFMCIQGFISPELIKPYGQTFGESRRIGGPFKYRSSDNIGIMDRCDQALAEEVEDKLERLTARMKEFKHACHTKVNAITLSDTSVPSLFVLMDDNPDFNHGRIHTDGKDGGVERRIIICLSETNVDSTLKTKQDREERPPLFKCENVNKVGDGTYLSGDQFHATPYTHKKSRWTLCVDFEWRFEGGEEGYHRELEYKRRFEAHEKEAVRNVLHGDVDMIEYELKKRSKTDNGSVRYAPYIR</sequence>
<keyword evidence="3" id="KW-1185">Reference proteome</keyword>
<reference evidence="2 3" key="1">
    <citation type="journal article" date="2015" name="Genome Biol. Evol.">
        <title>Comparative Genomics of a Bacterivorous Green Alga Reveals Evolutionary Causalities and Consequences of Phago-Mixotrophic Mode of Nutrition.</title>
        <authorList>
            <person name="Burns J.A."/>
            <person name="Paasch A."/>
            <person name="Narechania A."/>
            <person name="Kim E."/>
        </authorList>
    </citation>
    <scope>NUCLEOTIDE SEQUENCE [LARGE SCALE GENOMIC DNA]</scope>
    <source>
        <strain evidence="2 3">PLY_AMNH</strain>
    </source>
</reference>
<proteinExistence type="predicted"/>
<feature type="region of interest" description="Disordered" evidence="1">
    <location>
        <begin position="46"/>
        <end position="75"/>
    </location>
</feature>
<dbReference type="EMBL" id="LGRX02000644">
    <property type="protein sequence ID" value="KAK3287973.1"/>
    <property type="molecule type" value="Genomic_DNA"/>
</dbReference>
<dbReference type="Proteomes" id="UP001190700">
    <property type="component" value="Unassembled WGS sequence"/>
</dbReference>
<comment type="caution">
    <text evidence="2">The sequence shown here is derived from an EMBL/GenBank/DDBJ whole genome shotgun (WGS) entry which is preliminary data.</text>
</comment>